<comment type="similarity">
    <text evidence="1">Belongs to the AIM41 family.</text>
</comment>
<evidence type="ECO:0000256" key="1">
    <source>
        <dbReference type="RuleBase" id="RU365099"/>
    </source>
</evidence>
<evidence type="ECO:0000313" key="2">
    <source>
        <dbReference type="EMBL" id="CCM04366.1"/>
    </source>
</evidence>
<dbReference type="GO" id="GO:0005739">
    <property type="term" value="C:mitochondrion"/>
    <property type="evidence" value="ECO:0007669"/>
    <property type="project" value="UniProtKB-SubCell"/>
</dbReference>
<dbReference type="EMBL" id="HE797153">
    <property type="protein sequence ID" value="CCM04366.1"/>
    <property type="molecule type" value="Genomic_DNA"/>
</dbReference>
<keyword evidence="3" id="KW-1185">Reference proteome</keyword>
<dbReference type="GeneID" id="24099277"/>
<dbReference type="PANTHER" id="PTHR28055:SF1">
    <property type="entry name" value="ALTERED INHERITANCE OF MITOCHONDRIA PROTEIN 41, MITOCHONDRIAL"/>
    <property type="match status" value="1"/>
</dbReference>
<name>J4IBB4_9APHY</name>
<organism evidence="2 3">
    <name type="scientific">Fibroporia radiculosa</name>
    <dbReference type="NCBI Taxonomy" id="599839"/>
    <lineage>
        <taxon>Eukaryota</taxon>
        <taxon>Fungi</taxon>
        <taxon>Dikarya</taxon>
        <taxon>Basidiomycota</taxon>
        <taxon>Agaricomycotina</taxon>
        <taxon>Agaricomycetes</taxon>
        <taxon>Polyporales</taxon>
        <taxon>Fibroporiaceae</taxon>
        <taxon>Fibroporia</taxon>
    </lineage>
</organism>
<dbReference type="InterPro" id="IPR003789">
    <property type="entry name" value="Asn/Gln_tRNA_amidoTrase-B-like"/>
</dbReference>
<dbReference type="RefSeq" id="XP_012183649.1">
    <property type="nucleotide sequence ID" value="XM_012328259.1"/>
</dbReference>
<dbReference type="SUPFAM" id="SSF89095">
    <property type="entry name" value="GatB/YqeY motif"/>
    <property type="match status" value="1"/>
</dbReference>
<dbReference type="Proteomes" id="UP000006352">
    <property type="component" value="Unassembled WGS sequence"/>
</dbReference>
<dbReference type="HOGENOM" id="CLU_079430_1_0_1"/>
<dbReference type="OrthoDB" id="538640at2759"/>
<comment type="subcellular location">
    <subcellularLocation>
        <location evidence="1">Mitochondrion</location>
    </subcellularLocation>
</comment>
<dbReference type="PANTHER" id="PTHR28055">
    <property type="entry name" value="ALTERED INHERITANCE OF MITOCHONDRIA PROTEIN 41, MITOCHONDRIAL"/>
    <property type="match status" value="1"/>
</dbReference>
<accession>J4IBB4</accession>
<dbReference type="Gene3D" id="1.10.1510.10">
    <property type="entry name" value="Uncharacterised protein YqeY/AIM41 PF09424, N-terminal domain"/>
    <property type="match status" value="1"/>
</dbReference>
<dbReference type="STRING" id="599839.J4IBB4"/>
<protein>
    <recommendedName>
        <fullName evidence="1">Altered inheritance of mitochondria protein 41</fullName>
    </recommendedName>
</protein>
<evidence type="ECO:0000313" key="3">
    <source>
        <dbReference type="Proteomes" id="UP000006352"/>
    </source>
</evidence>
<dbReference type="GO" id="GO:0016884">
    <property type="term" value="F:carbon-nitrogen ligase activity, with glutamine as amido-N-donor"/>
    <property type="evidence" value="ECO:0007669"/>
    <property type="project" value="UniProtKB-UniRule"/>
</dbReference>
<dbReference type="InParanoid" id="J4IBB4"/>
<reference evidence="2 3" key="1">
    <citation type="journal article" date="2012" name="Appl. Environ. Microbiol.">
        <title>Short-read sequencing for genomic analysis of the brown rot fungus Fibroporia radiculosa.</title>
        <authorList>
            <person name="Tang J.D."/>
            <person name="Perkins A.D."/>
            <person name="Sonstegard T.S."/>
            <person name="Schroeder S.G."/>
            <person name="Burgess S.C."/>
            <person name="Diehl S.V."/>
        </authorList>
    </citation>
    <scope>NUCLEOTIDE SEQUENCE [LARGE SCALE GENOMIC DNA]</scope>
    <source>
        <strain evidence="2 3">TFFH 294</strain>
    </source>
</reference>
<keyword evidence="1" id="KW-0496">Mitochondrion</keyword>
<gene>
    <name evidence="1" type="primary">AIM41</name>
    <name evidence="2" type="ORF">FIBRA_06539</name>
</gene>
<dbReference type="AlphaFoldDB" id="J4IBB4"/>
<dbReference type="Pfam" id="PF09424">
    <property type="entry name" value="YqeY"/>
    <property type="match status" value="1"/>
</dbReference>
<proteinExistence type="inferred from homology"/>
<dbReference type="InterPro" id="IPR042184">
    <property type="entry name" value="YqeY/Aim41_N"/>
</dbReference>
<dbReference type="InterPro" id="IPR019004">
    <property type="entry name" value="YqeY/Aim41"/>
</dbReference>
<sequence length="212" mass="23494">MSRDRLKPPLLGTAVTMFKMVLRSGSGFPRTQNALLRRMTTSSMDNITDVRAQLTTELKAAMRSKNTMKSTAIRSVLAELYLRSSEKQSSDGQVPSAPSFARARWANPIIHEQTESAAEFEKASRSDLAQKEKDEADLLQAFVPPLLPEAEIDRVLRQVFSEHPQLAGEASSRKALGLVYKAFYTKVDRSSVDSDLVRKRAEALLAAEARPA</sequence>